<gene>
    <name evidence="1" type="ORF">SAMN05660350_04205</name>
</gene>
<sequence length="125" mass="12928">MAFDPANHYVVIGKGVDAVVDTSDMSGTAAVTLNVDGRQIANPSFASTQHGLVIEGTVEVVPDSHSIDIHLTIPEVNQSEDLVTFTGFAALTTALTSIGGPGLVSRALHLYEIRPVAGTASRVAS</sequence>
<dbReference type="OrthoDB" id="4462436at2"/>
<dbReference type="AlphaFoldDB" id="A0A1M7UXG5"/>
<dbReference type="Proteomes" id="UP000184428">
    <property type="component" value="Unassembled WGS sequence"/>
</dbReference>
<dbReference type="RefSeq" id="WP_072920609.1">
    <property type="nucleotide sequence ID" value="NZ_FRDM01000036.1"/>
</dbReference>
<organism evidence="1 2">
    <name type="scientific">Geodermatophilus obscurus</name>
    <dbReference type="NCBI Taxonomy" id="1861"/>
    <lineage>
        <taxon>Bacteria</taxon>
        <taxon>Bacillati</taxon>
        <taxon>Actinomycetota</taxon>
        <taxon>Actinomycetes</taxon>
        <taxon>Geodermatophilales</taxon>
        <taxon>Geodermatophilaceae</taxon>
        <taxon>Geodermatophilus</taxon>
    </lineage>
</organism>
<dbReference type="EMBL" id="FRDM01000036">
    <property type="protein sequence ID" value="SHN87668.1"/>
    <property type="molecule type" value="Genomic_DNA"/>
</dbReference>
<name>A0A1M7UXG5_9ACTN</name>
<evidence type="ECO:0000313" key="2">
    <source>
        <dbReference type="Proteomes" id="UP000184428"/>
    </source>
</evidence>
<reference evidence="1 2" key="1">
    <citation type="submission" date="2016-12" db="EMBL/GenBank/DDBJ databases">
        <authorList>
            <person name="Song W.-J."/>
            <person name="Kurnit D.M."/>
        </authorList>
    </citation>
    <scope>NUCLEOTIDE SEQUENCE [LARGE SCALE GENOMIC DNA]</scope>
    <source>
        <strain evidence="1 2">DSM 43162</strain>
    </source>
</reference>
<evidence type="ECO:0000313" key="1">
    <source>
        <dbReference type="EMBL" id="SHN87668.1"/>
    </source>
</evidence>
<accession>A0A1M7UXG5</accession>
<protein>
    <submittedName>
        <fullName evidence="1">Uncharacterized protein</fullName>
    </submittedName>
</protein>
<proteinExistence type="predicted"/>